<dbReference type="PANTHER" id="PTHR43667">
    <property type="entry name" value="CYCLOPROPANE-FATTY-ACYL-PHOSPHOLIPID SYNTHASE"/>
    <property type="match status" value="1"/>
</dbReference>
<organism evidence="7 8">
    <name type="scientific">Franconibacter pulveris</name>
    <dbReference type="NCBI Taxonomy" id="435910"/>
    <lineage>
        <taxon>Bacteria</taxon>
        <taxon>Pseudomonadati</taxon>
        <taxon>Pseudomonadota</taxon>
        <taxon>Gammaproteobacteria</taxon>
        <taxon>Enterobacterales</taxon>
        <taxon>Enterobacteriaceae</taxon>
        <taxon>Franconibacter</taxon>
    </lineage>
</organism>
<dbReference type="PANTHER" id="PTHR43667:SF1">
    <property type="entry name" value="CYCLOPROPANE-FATTY-ACYL-PHOSPHOLIPID SYNTHASE"/>
    <property type="match status" value="1"/>
</dbReference>
<name>A0A0J8VTY5_9ENTR</name>
<dbReference type="GO" id="GO:0032259">
    <property type="term" value="P:methylation"/>
    <property type="evidence" value="ECO:0007669"/>
    <property type="project" value="UniProtKB-KW"/>
</dbReference>
<evidence type="ECO:0000256" key="2">
    <source>
        <dbReference type="ARBA" id="ARBA00022603"/>
    </source>
</evidence>
<evidence type="ECO:0000256" key="6">
    <source>
        <dbReference type="PIRSR" id="PIRSR003085-1"/>
    </source>
</evidence>
<evidence type="ECO:0000256" key="4">
    <source>
        <dbReference type="ARBA" id="ARBA00022691"/>
    </source>
</evidence>
<dbReference type="InterPro" id="IPR029063">
    <property type="entry name" value="SAM-dependent_MTases_sf"/>
</dbReference>
<proteinExistence type="inferred from homology"/>
<feature type="active site" evidence="6">
    <location>
        <position position="354"/>
    </location>
</feature>
<dbReference type="PIRSF" id="PIRSF003085">
    <property type="entry name" value="CMAS"/>
    <property type="match status" value="1"/>
</dbReference>
<dbReference type="EMBL" id="LFEJ01000004">
    <property type="protein sequence ID" value="KMV35940.1"/>
    <property type="molecule type" value="Genomic_DNA"/>
</dbReference>
<dbReference type="GO" id="GO:0008825">
    <property type="term" value="F:cyclopropane-fatty-acyl-phospholipid synthase activity"/>
    <property type="evidence" value="ECO:0007669"/>
    <property type="project" value="UniProtKB-EC"/>
</dbReference>
<dbReference type="Pfam" id="PF02353">
    <property type="entry name" value="CMAS"/>
    <property type="match status" value="1"/>
</dbReference>
<dbReference type="CDD" id="cd02440">
    <property type="entry name" value="AdoMet_MTases"/>
    <property type="match status" value="1"/>
</dbReference>
<dbReference type="Gene3D" id="3.40.50.150">
    <property type="entry name" value="Vaccinia Virus protein VP39"/>
    <property type="match status" value="1"/>
</dbReference>
<dbReference type="RefSeq" id="WP_024557689.1">
    <property type="nucleotide sequence ID" value="NZ_LFEJ01000004.1"/>
</dbReference>
<dbReference type="SUPFAM" id="SSF53335">
    <property type="entry name" value="S-adenosyl-L-methionine-dependent methyltransferases"/>
    <property type="match status" value="1"/>
</dbReference>
<reference evidence="7 8" key="1">
    <citation type="submission" date="2015-06" db="EMBL/GenBank/DDBJ databases">
        <title>Genome sequencing of Cronobacter sp. strain DJ34 isolated from petroleum contaminated sludge of Duliajan Oil Fields, Assam, India.</title>
        <authorList>
            <person name="Pal S."/>
            <person name="Banerjee T.D."/>
            <person name="Roy A."/>
            <person name="Sar P."/>
            <person name="Kazy S.K."/>
        </authorList>
    </citation>
    <scope>NUCLEOTIDE SEQUENCE [LARGE SCALE GENOMIC DNA]</scope>
    <source>
        <strain evidence="7 8">DJ34</strain>
    </source>
</reference>
<dbReference type="NCBIfam" id="NF008686">
    <property type="entry name" value="PRK11705.1"/>
    <property type="match status" value="1"/>
</dbReference>
<dbReference type="STRING" id="1121863.GCA_000621185_02851"/>
<evidence type="ECO:0000256" key="5">
    <source>
        <dbReference type="ARBA" id="ARBA00023098"/>
    </source>
</evidence>
<evidence type="ECO:0000313" key="7">
    <source>
        <dbReference type="EMBL" id="KMV35940.1"/>
    </source>
</evidence>
<accession>A0A0J8VTY5</accession>
<keyword evidence="3 7" id="KW-0808">Transferase</keyword>
<gene>
    <name evidence="7" type="ORF">ACH50_03640</name>
</gene>
<keyword evidence="4" id="KW-0949">S-adenosyl-L-methionine</keyword>
<keyword evidence="8" id="KW-1185">Reference proteome</keyword>
<dbReference type="Proteomes" id="UP000037315">
    <property type="component" value="Unassembled WGS sequence"/>
</dbReference>
<comment type="similarity">
    <text evidence="1">Belongs to the CFA/CMAS family.</text>
</comment>
<dbReference type="EC" id="2.1.1.79" evidence="7"/>
<keyword evidence="2 7" id="KW-0489">Methyltransferase</keyword>
<comment type="caution">
    <text evidence="7">The sequence shown here is derived from an EMBL/GenBank/DDBJ whole genome shotgun (WGS) entry which is preliminary data.</text>
</comment>
<evidence type="ECO:0000313" key="8">
    <source>
        <dbReference type="Proteomes" id="UP000037315"/>
    </source>
</evidence>
<dbReference type="AlphaFoldDB" id="A0A0J8VTY5"/>
<keyword evidence="5" id="KW-0443">Lipid metabolism</keyword>
<dbReference type="OrthoDB" id="9782855at2"/>
<dbReference type="GO" id="GO:0008610">
    <property type="term" value="P:lipid biosynthetic process"/>
    <property type="evidence" value="ECO:0007669"/>
    <property type="project" value="InterPro"/>
</dbReference>
<dbReference type="InterPro" id="IPR050723">
    <property type="entry name" value="CFA/CMAS"/>
</dbReference>
<dbReference type="PATRIC" id="fig|1656095.3.peg.2822"/>
<evidence type="ECO:0000256" key="3">
    <source>
        <dbReference type="ARBA" id="ARBA00022679"/>
    </source>
</evidence>
<sequence>MSSSCIEEVSIRDNEWYRIASEMLNRAGITINGPAPSDIQVKNPNFFKRVLQEGSLGLGESYMDGWWECERLDQFFTKVLRAGLEKQLPHHFKDTLRILGARLVNLQSKKRAWIVGKEHYDLGNDLFTRMLDPHMQYSCGYWKEAENLLDAQNNKLKLICDKLQLQPGMRLLDIGCGWGGLAEFAARNYGVSVVGVTISAEQQKMAQERCQGLDVTILLQDYRDLNDAFDRIVSVGMFEHVGPKNYATYFEVADRNLKPDGIFLLHTIGSRKTDNNVDPWIDKYIFPNGCLPSVRQIADASERHFVMEDWHNFGADYDKTLMAWHERFLNAWPEIADNYSERFKRMFVYYLNACAGAFRARDIQLWQVVFSRGIENGLRVPR</sequence>
<protein>
    <submittedName>
        <fullName evidence="7">Cyclopropane fatty acyl phospholipid synthase</fullName>
        <ecNumber evidence="7">2.1.1.79</ecNumber>
    </submittedName>
</protein>
<dbReference type="InterPro" id="IPR003333">
    <property type="entry name" value="CMAS"/>
</dbReference>
<evidence type="ECO:0000256" key="1">
    <source>
        <dbReference type="ARBA" id="ARBA00010815"/>
    </source>
</evidence>